<proteinExistence type="inferred from homology"/>
<dbReference type="InterPro" id="IPR040097">
    <property type="entry name" value="FAAL/FAAC"/>
</dbReference>
<dbReference type="Pfam" id="PF00501">
    <property type="entry name" value="AMP-binding"/>
    <property type="match status" value="1"/>
</dbReference>
<keyword evidence="2 7" id="KW-0436">Ligase</keyword>
<keyword evidence="3" id="KW-0276">Fatty acid metabolism</keyword>
<keyword evidence="8" id="KW-1185">Reference proteome</keyword>
<dbReference type="Pfam" id="PF23024">
    <property type="entry name" value="AMP-dom_DIP2-like"/>
    <property type="match status" value="1"/>
</dbReference>
<reference evidence="7 8" key="1">
    <citation type="submission" date="2023-12" db="EMBL/GenBank/DDBJ databases">
        <title>Description of new species of Mycobacterium terrae complex isolated from sewage at the Sao Paulo Zoological Park Foundation in Brazil.</title>
        <authorList>
            <person name="Romagnoli C.L."/>
            <person name="Conceicao E.C."/>
            <person name="Machado E."/>
            <person name="Barreto L.B.P.F."/>
            <person name="Sharma A."/>
            <person name="Silva N.M."/>
            <person name="Marques L.E."/>
            <person name="Juliana M.A."/>
            <person name="Lourenco M.C.S."/>
            <person name="Digiampietri L.A."/>
            <person name="Suffys P.N."/>
            <person name="Viana-Niero C."/>
        </authorList>
    </citation>
    <scope>NUCLEOTIDE SEQUENCE [LARGE SCALE GENOMIC DNA]</scope>
    <source>
        <strain evidence="7 8">MYC340</strain>
    </source>
</reference>
<dbReference type="GO" id="GO:0016874">
    <property type="term" value="F:ligase activity"/>
    <property type="evidence" value="ECO:0007669"/>
    <property type="project" value="UniProtKB-KW"/>
</dbReference>
<dbReference type="SUPFAM" id="SSF56801">
    <property type="entry name" value="Acetyl-CoA synthetase-like"/>
    <property type="match status" value="1"/>
</dbReference>
<dbReference type="Gene3D" id="3.30.300.30">
    <property type="match status" value="1"/>
</dbReference>
<dbReference type="RefSeq" id="WP_224975875.1">
    <property type="nucleotide sequence ID" value="NZ_JAYJJU010000023.1"/>
</dbReference>
<feature type="domain" description="AMP-dependent synthetase/ligase" evidence="5">
    <location>
        <begin position="16"/>
        <end position="412"/>
    </location>
</feature>
<organism evidence="7 8">
    <name type="scientific">[Mycobacterium] nativiensis</name>
    <dbReference type="NCBI Taxonomy" id="2855503"/>
    <lineage>
        <taxon>Bacteria</taxon>
        <taxon>Bacillati</taxon>
        <taxon>Actinomycetota</taxon>
        <taxon>Actinomycetes</taxon>
        <taxon>Mycobacteriales</taxon>
        <taxon>Mycobacteriaceae</taxon>
        <taxon>Mycolicibacter</taxon>
    </lineage>
</organism>
<comment type="caution">
    <text evidence="7">The sequence shown here is derived from an EMBL/GenBank/DDBJ whole genome shotgun (WGS) entry which is preliminary data.</text>
</comment>
<evidence type="ECO:0000259" key="5">
    <source>
        <dbReference type="Pfam" id="PF00501"/>
    </source>
</evidence>
<sequence>MSAQPTTTADTLVDLLRQQCSRYGGKVAFTFSENGDGVGGTQLTYRELDVRARAIAANLQWQGATGERVLVFCRPGLDAIVAILGCIYAGAVAVPVNEWVAPRLSSVAPNSRARFALASPEMPTVIKTAVDVQIAWTDGRPLWWSGTDVAATDARAWTDPQVDADATAMLLYTSASAGSAKGVMLSHDNVIRNLAAMHQAWPGDSHETAVYWLPPHRNMGLIGAVLQMLHTGCSTVLMSPSAFMQRPMRWLEAISANRGTVTAAPDFAYRLCVERSTPAERAGLDLSSLSTAVNGGDRVRESTMRAFSEAFAPAGFRPRAFVPVYGLTEATLLVSGGSDSRDPVVRHVDRGWLRAERVVEASPGDCGAMSVVGCGRPRQPILIVDPDTRRVRDRDELGEVWVSGAGVGQGYWDLEDETRQTFHATVAGCGEVPFLRTGDLGFMRDGELFVTGRCHDLLVVGGVEYYPSDLEVTVQHCHPDFLAGRTAVFSVAPESGGAEHIVVVQEIDRDVHEDEFVDMVSAIQGGLAARHGIQADAVLLVEPWCIPTTPGGKVLRDQCRYEFVYHILQPLAQWHVPSPPAVVDRRQGAAVVDFVGAALVRRAFRPG</sequence>
<keyword evidence="4" id="KW-0443">Lipid metabolism</keyword>
<dbReference type="InterPro" id="IPR042099">
    <property type="entry name" value="ANL_N_sf"/>
</dbReference>
<evidence type="ECO:0000259" key="6">
    <source>
        <dbReference type="Pfam" id="PF23024"/>
    </source>
</evidence>
<gene>
    <name evidence="7" type="ORF">KV113_20090</name>
</gene>
<evidence type="ECO:0000256" key="2">
    <source>
        <dbReference type="ARBA" id="ARBA00022598"/>
    </source>
</evidence>
<dbReference type="EMBL" id="JAYJJU010000023">
    <property type="protein sequence ID" value="MEB3033843.1"/>
    <property type="molecule type" value="Genomic_DNA"/>
</dbReference>
<accession>A0ABU5Y0T8</accession>
<evidence type="ECO:0000256" key="4">
    <source>
        <dbReference type="ARBA" id="ARBA00023098"/>
    </source>
</evidence>
<evidence type="ECO:0000313" key="8">
    <source>
        <dbReference type="Proteomes" id="UP001298593"/>
    </source>
</evidence>
<dbReference type="PANTHER" id="PTHR22754">
    <property type="entry name" value="DISCO-INTERACTING PROTEIN 2 DIP2 -RELATED"/>
    <property type="match status" value="1"/>
</dbReference>
<comment type="similarity">
    <text evidence="1">Belongs to the ATP-dependent AMP-binding enzyme family.</text>
</comment>
<protein>
    <submittedName>
        <fullName evidence="7">Fatty acyl-AMP ligase</fullName>
    </submittedName>
</protein>
<evidence type="ECO:0000256" key="1">
    <source>
        <dbReference type="ARBA" id="ARBA00006432"/>
    </source>
</evidence>
<dbReference type="PANTHER" id="PTHR22754:SF32">
    <property type="entry name" value="DISCO-INTERACTING PROTEIN 2"/>
    <property type="match status" value="1"/>
</dbReference>
<dbReference type="InterPro" id="IPR025110">
    <property type="entry name" value="AMP-bd_C"/>
</dbReference>
<dbReference type="Proteomes" id="UP001298593">
    <property type="component" value="Unassembled WGS sequence"/>
</dbReference>
<dbReference type="InterPro" id="IPR000873">
    <property type="entry name" value="AMP-dep_synth/lig_dom"/>
</dbReference>
<dbReference type="CDD" id="cd05931">
    <property type="entry name" value="FAAL"/>
    <property type="match status" value="1"/>
</dbReference>
<evidence type="ECO:0000256" key="3">
    <source>
        <dbReference type="ARBA" id="ARBA00022832"/>
    </source>
</evidence>
<dbReference type="Gene3D" id="3.40.50.12780">
    <property type="entry name" value="N-terminal domain of ligase-like"/>
    <property type="match status" value="1"/>
</dbReference>
<name>A0ABU5Y0T8_9MYCO</name>
<evidence type="ECO:0000313" key="7">
    <source>
        <dbReference type="EMBL" id="MEB3033843.1"/>
    </source>
</evidence>
<feature type="domain" description="AMP-binding enzyme C-terminal" evidence="6">
    <location>
        <begin position="456"/>
        <end position="569"/>
    </location>
</feature>
<dbReference type="InterPro" id="IPR045851">
    <property type="entry name" value="AMP-bd_C_sf"/>
</dbReference>